<evidence type="ECO:0000313" key="1">
    <source>
        <dbReference type="EMBL" id="MPC78372.1"/>
    </source>
</evidence>
<keyword evidence="2" id="KW-1185">Reference proteome</keyword>
<dbReference type="AlphaFoldDB" id="A0A5B7I3N9"/>
<accession>A0A5B7I3N9</accession>
<organism evidence="1 2">
    <name type="scientific">Portunus trituberculatus</name>
    <name type="common">Swimming crab</name>
    <name type="synonym">Neptunus trituberculatus</name>
    <dbReference type="NCBI Taxonomy" id="210409"/>
    <lineage>
        <taxon>Eukaryota</taxon>
        <taxon>Metazoa</taxon>
        <taxon>Ecdysozoa</taxon>
        <taxon>Arthropoda</taxon>
        <taxon>Crustacea</taxon>
        <taxon>Multicrustacea</taxon>
        <taxon>Malacostraca</taxon>
        <taxon>Eumalacostraca</taxon>
        <taxon>Eucarida</taxon>
        <taxon>Decapoda</taxon>
        <taxon>Pleocyemata</taxon>
        <taxon>Brachyura</taxon>
        <taxon>Eubrachyura</taxon>
        <taxon>Portunoidea</taxon>
        <taxon>Portunidae</taxon>
        <taxon>Portuninae</taxon>
        <taxon>Portunus</taxon>
    </lineage>
</organism>
<protein>
    <submittedName>
        <fullName evidence="1">Uncharacterized protein</fullName>
    </submittedName>
</protein>
<sequence length="167" mass="18677">MSVAFTNSHGEKTERLRILAMIMECCASLGEVEALQREGQCRWVAFVSEGQCMPGWITREMRIRERRRSLFTTNVPSAYIADRLSPSVHPQPGATGTSLYERLRKQIASIHQVSEDEVDVFSLQDSPGQLGVDVQYSCRGSSFCSASRLNALLLRRRQQRGGLAKGN</sequence>
<comment type="caution">
    <text evidence="1">The sequence shown here is derived from an EMBL/GenBank/DDBJ whole genome shotgun (WGS) entry which is preliminary data.</text>
</comment>
<proteinExistence type="predicted"/>
<reference evidence="1 2" key="1">
    <citation type="submission" date="2019-05" db="EMBL/GenBank/DDBJ databases">
        <title>Another draft genome of Portunus trituberculatus and its Hox gene families provides insights of decapod evolution.</title>
        <authorList>
            <person name="Jeong J.-H."/>
            <person name="Song I."/>
            <person name="Kim S."/>
            <person name="Choi T."/>
            <person name="Kim D."/>
            <person name="Ryu S."/>
            <person name="Kim W."/>
        </authorList>
    </citation>
    <scope>NUCLEOTIDE SEQUENCE [LARGE SCALE GENOMIC DNA]</scope>
    <source>
        <tissue evidence="1">Muscle</tissue>
    </source>
</reference>
<dbReference type="EMBL" id="VSRR010048250">
    <property type="protein sequence ID" value="MPC78372.1"/>
    <property type="molecule type" value="Genomic_DNA"/>
</dbReference>
<name>A0A5B7I3N9_PORTR</name>
<dbReference type="Proteomes" id="UP000324222">
    <property type="component" value="Unassembled WGS sequence"/>
</dbReference>
<dbReference type="OrthoDB" id="6252479at2759"/>
<gene>
    <name evidence="1" type="ORF">E2C01_072857</name>
</gene>
<evidence type="ECO:0000313" key="2">
    <source>
        <dbReference type="Proteomes" id="UP000324222"/>
    </source>
</evidence>